<feature type="non-terminal residue" evidence="1">
    <location>
        <position position="83"/>
    </location>
</feature>
<organism evidence="1 2">
    <name type="scientific">[Clostridium] clostridioforme 90A8</name>
    <dbReference type="NCBI Taxonomy" id="999408"/>
    <lineage>
        <taxon>Bacteria</taxon>
        <taxon>Bacillati</taxon>
        <taxon>Bacillota</taxon>
        <taxon>Clostridia</taxon>
        <taxon>Lachnospirales</taxon>
        <taxon>Lachnospiraceae</taxon>
        <taxon>Enterocloster</taxon>
    </lineage>
</organism>
<dbReference type="HOGENOM" id="CLU_2547747_0_0_9"/>
<dbReference type="EMBL" id="AGYR01000029">
    <property type="protein sequence ID" value="ENZ13608.1"/>
    <property type="molecule type" value="Genomic_DNA"/>
</dbReference>
<evidence type="ECO:0000313" key="2">
    <source>
        <dbReference type="Proteomes" id="UP000013085"/>
    </source>
</evidence>
<comment type="caution">
    <text evidence="1">The sequence shown here is derived from an EMBL/GenBank/DDBJ whole genome shotgun (WGS) entry which is preliminary data.</text>
</comment>
<evidence type="ECO:0000313" key="1">
    <source>
        <dbReference type="EMBL" id="ENZ13608.1"/>
    </source>
</evidence>
<name>A0A0E2HA07_9FIRM</name>
<sequence>MIFMTVKTDFNPLHHEGGDIDKFTAITLTVDFNPLHHEGGDKGVEVSKFSFTISIHSTTRVETYCLLKASATLCISIHSTTRV</sequence>
<gene>
    <name evidence="1" type="ORF">HMPREF1090_02503</name>
</gene>
<dbReference type="AlphaFoldDB" id="A0A0E2HA07"/>
<dbReference type="Proteomes" id="UP000013085">
    <property type="component" value="Unassembled WGS sequence"/>
</dbReference>
<reference evidence="1 2" key="1">
    <citation type="submission" date="2013-01" db="EMBL/GenBank/DDBJ databases">
        <title>The Genome Sequence of Clostridium clostridioforme 90A8.</title>
        <authorList>
            <consortium name="The Broad Institute Genome Sequencing Platform"/>
            <person name="Earl A."/>
            <person name="Ward D."/>
            <person name="Feldgarden M."/>
            <person name="Gevers D."/>
            <person name="Courvalin P."/>
            <person name="Lambert T."/>
            <person name="Walker B."/>
            <person name="Young S.K."/>
            <person name="Zeng Q."/>
            <person name="Gargeya S."/>
            <person name="Fitzgerald M."/>
            <person name="Haas B."/>
            <person name="Abouelleil A."/>
            <person name="Alvarado L."/>
            <person name="Arachchi H.M."/>
            <person name="Berlin A.M."/>
            <person name="Chapman S.B."/>
            <person name="Dewar J."/>
            <person name="Goldberg J."/>
            <person name="Griggs A."/>
            <person name="Gujja S."/>
            <person name="Hansen M."/>
            <person name="Howarth C."/>
            <person name="Imamovic A."/>
            <person name="Larimer J."/>
            <person name="McCowan C."/>
            <person name="Murphy C."/>
            <person name="Neiman D."/>
            <person name="Pearson M."/>
            <person name="Priest M."/>
            <person name="Roberts A."/>
            <person name="Saif S."/>
            <person name="Shea T."/>
            <person name="Sisk P."/>
            <person name="Sykes S."/>
            <person name="Wortman J."/>
            <person name="Nusbaum C."/>
            <person name="Birren B."/>
        </authorList>
    </citation>
    <scope>NUCLEOTIDE SEQUENCE [LARGE SCALE GENOMIC DNA]</scope>
    <source>
        <strain evidence="1 2">90A8</strain>
    </source>
</reference>
<proteinExistence type="predicted"/>
<accession>A0A0E2HA07</accession>
<protein>
    <submittedName>
        <fullName evidence="1">Uncharacterized protein</fullName>
    </submittedName>
</protein>